<proteinExistence type="inferred from homology"/>
<dbReference type="NCBIfam" id="TIGR02210">
    <property type="entry name" value="rodA_shape"/>
    <property type="match status" value="1"/>
</dbReference>
<dbReference type="GO" id="GO:0008955">
    <property type="term" value="F:peptidoglycan glycosyltransferase activity"/>
    <property type="evidence" value="ECO:0007669"/>
    <property type="project" value="UniProtKB-UniRule"/>
</dbReference>
<name>A0A7Z0HYF7_9RHOB</name>
<feature type="transmembrane region" description="Helical" evidence="11">
    <location>
        <begin position="352"/>
        <end position="370"/>
    </location>
</feature>
<feature type="transmembrane region" description="Helical" evidence="11">
    <location>
        <begin position="20"/>
        <end position="39"/>
    </location>
</feature>
<sequence length="382" mass="41629">MSYLEYNVKRMPSGIAKVMHLNWPLVVLVTAVSCIGFLMLHSVAGGSMLPWAEPQMKRFALGLALMFAIAFVPLWFWRSIAGLAYAVSVLLLLGVEFFGTIGMGARRWLELGPIRLQPSELAKITVVMALAAYYDWLDLKRTSHPLWVFLALLIVAIPTLLVLRQPDLGTALLLGLGGVLVIFLAGVSWIYFAVAILGGGGLVFAVMASRGTDWQLLKDYQYRRIDAFLDPSIDPLGAGYHISQAKIAMGSGGWAGRGYMEGTQSRLNFLPEKHTDFIFTTLAEELGFVGASSLLVLYVLIIGFCIFTVLRAATRFGALLSAGVAVTFFLYFFVNMSMVMGLLPVVGVPLPLVSYGGSAMLVLMIAFGLLQSAHVHRPRTPS</sequence>
<dbReference type="InterPro" id="IPR001182">
    <property type="entry name" value="FtsW/RodA"/>
</dbReference>
<dbReference type="RefSeq" id="WP_179905065.1">
    <property type="nucleotide sequence ID" value="NZ_JACBXS010000007.1"/>
</dbReference>
<evidence type="ECO:0000256" key="1">
    <source>
        <dbReference type="ARBA" id="ARBA00004141"/>
    </source>
</evidence>
<dbReference type="GO" id="GO:0051301">
    <property type="term" value="P:cell division"/>
    <property type="evidence" value="ECO:0007669"/>
    <property type="project" value="InterPro"/>
</dbReference>
<dbReference type="EC" id="2.4.99.28" evidence="11"/>
<comment type="catalytic activity">
    <reaction evidence="11">
        <text>[GlcNAc-(1-&gt;4)-Mur2Ac(oyl-L-Ala-gamma-D-Glu-L-Lys-D-Ala-D-Ala)](n)-di-trans,octa-cis-undecaprenyl diphosphate + beta-D-GlcNAc-(1-&gt;4)-Mur2Ac(oyl-L-Ala-gamma-D-Glu-L-Lys-D-Ala-D-Ala)-di-trans,octa-cis-undecaprenyl diphosphate = [GlcNAc-(1-&gt;4)-Mur2Ac(oyl-L-Ala-gamma-D-Glu-L-Lys-D-Ala-D-Ala)](n+1)-di-trans,octa-cis-undecaprenyl diphosphate + di-trans,octa-cis-undecaprenyl diphosphate + H(+)</text>
        <dbReference type="Rhea" id="RHEA:23708"/>
        <dbReference type="Rhea" id="RHEA-COMP:9602"/>
        <dbReference type="Rhea" id="RHEA-COMP:9603"/>
        <dbReference type="ChEBI" id="CHEBI:15378"/>
        <dbReference type="ChEBI" id="CHEBI:58405"/>
        <dbReference type="ChEBI" id="CHEBI:60033"/>
        <dbReference type="ChEBI" id="CHEBI:78435"/>
        <dbReference type="EC" id="2.4.99.28"/>
    </reaction>
</comment>
<comment type="function">
    <text evidence="11">Peptidoglycan polymerase that is essential for cell wall elongation.</text>
</comment>
<dbReference type="GO" id="GO:0008360">
    <property type="term" value="P:regulation of cell shape"/>
    <property type="evidence" value="ECO:0007669"/>
    <property type="project" value="UniProtKB-KW"/>
</dbReference>
<dbReference type="InterPro" id="IPR018365">
    <property type="entry name" value="Cell_cycle_FtsW-rel_CS"/>
</dbReference>
<dbReference type="GO" id="GO:0009252">
    <property type="term" value="P:peptidoglycan biosynthetic process"/>
    <property type="evidence" value="ECO:0007669"/>
    <property type="project" value="UniProtKB-UniRule"/>
</dbReference>
<protein>
    <recommendedName>
        <fullName evidence="11">Peptidoglycan glycosyltransferase MrdB</fullName>
        <shortName evidence="11">PGT</shortName>
        <ecNumber evidence="11">2.4.99.28</ecNumber>
    </recommendedName>
    <alternativeName>
        <fullName evidence="11">Cell elongation protein RodA</fullName>
    </alternativeName>
    <alternativeName>
        <fullName evidence="11">Cell wall polymerase</fullName>
    </alternativeName>
    <alternativeName>
        <fullName evidence="11">Peptidoglycan polymerase</fullName>
        <shortName evidence="11">PG polymerase</shortName>
    </alternativeName>
</protein>
<evidence type="ECO:0000256" key="11">
    <source>
        <dbReference type="HAMAP-Rule" id="MF_02079"/>
    </source>
</evidence>
<evidence type="ECO:0000256" key="6">
    <source>
        <dbReference type="ARBA" id="ARBA00022960"/>
    </source>
</evidence>
<dbReference type="GO" id="GO:0071555">
    <property type="term" value="P:cell wall organization"/>
    <property type="evidence" value="ECO:0007669"/>
    <property type="project" value="UniProtKB-KW"/>
</dbReference>
<comment type="caution">
    <text evidence="12">The sequence shown here is derived from an EMBL/GenBank/DDBJ whole genome shotgun (WGS) entry which is preliminary data.</text>
</comment>
<reference evidence="12 13" key="1">
    <citation type="journal article" date="2000" name="Arch. Microbiol.">
        <title>Rhodobaca bogoriensis gen. nov. and sp. nov., an alkaliphilic purple nonsulfur bacterium from African Rift Valley soda lakes.</title>
        <authorList>
            <person name="Milford A.D."/>
            <person name="Achenbach L.A."/>
            <person name="Jung D.O."/>
            <person name="Madigan M.T."/>
        </authorList>
    </citation>
    <scope>NUCLEOTIDE SEQUENCE [LARGE SCALE GENOMIC DNA]</scope>
    <source>
        <strain evidence="12 13">2376</strain>
    </source>
</reference>
<evidence type="ECO:0000256" key="7">
    <source>
        <dbReference type="ARBA" id="ARBA00022984"/>
    </source>
</evidence>
<keyword evidence="2 11" id="KW-1003">Cell membrane</keyword>
<dbReference type="Pfam" id="PF01098">
    <property type="entry name" value="FTSW_RODA_SPOVE"/>
    <property type="match status" value="1"/>
</dbReference>
<keyword evidence="5 11" id="KW-0812">Transmembrane</keyword>
<evidence type="ECO:0000256" key="2">
    <source>
        <dbReference type="ARBA" id="ARBA00022475"/>
    </source>
</evidence>
<dbReference type="Proteomes" id="UP000529417">
    <property type="component" value="Unassembled WGS sequence"/>
</dbReference>
<evidence type="ECO:0000256" key="4">
    <source>
        <dbReference type="ARBA" id="ARBA00022679"/>
    </source>
</evidence>
<keyword evidence="3 11" id="KW-0328">Glycosyltransferase</keyword>
<keyword evidence="10 11" id="KW-0961">Cell wall biogenesis/degradation</keyword>
<accession>A0A7Z0HYF7</accession>
<dbReference type="GO" id="GO:0032153">
    <property type="term" value="C:cell division site"/>
    <property type="evidence" value="ECO:0007669"/>
    <property type="project" value="TreeGrafter"/>
</dbReference>
<feature type="transmembrane region" description="Helical" evidence="11">
    <location>
        <begin position="175"/>
        <end position="208"/>
    </location>
</feature>
<keyword evidence="9 11" id="KW-0472">Membrane</keyword>
<keyword evidence="11" id="KW-0997">Cell inner membrane</keyword>
<dbReference type="HAMAP" id="MF_02079">
    <property type="entry name" value="PGT_RodA"/>
    <property type="match status" value="1"/>
</dbReference>
<dbReference type="PANTHER" id="PTHR30474">
    <property type="entry name" value="CELL CYCLE PROTEIN"/>
    <property type="match status" value="1"/>
</dbReference>
<keyword evidence="6 11" id="KW-0133">Cell shape</keyword>
<dbReference type="GO" id="GO:0005886">
    <property type="term" value="C:plasma membrane"/>
    <property type="evidence" value="ECO:0007669"/>
    <property type="project" value="UniProtKB-SubCell"/>
</dbReference>
<dbReference type="AlphaFoldDB" id="A0A7Z0HYF7"/>
<keyword evidence="8 11" id="KW-1133">Transmembrane helix</keyword>
<comment type="similarity">
    <text evidence="11">Belongs to the SEDS family. MrdB/RodA subfamily.</text>
</comment>
<evidence type="ECO:0000313" key="12">
    <source>
        <dbReference type="EMBL" id="NYS24362.1"/>
    </source>
</evidence>
<feature type="transmembrane region" description="Helical" evidence="11">
    <location>
        <begin position="322"/>
        <end position="346"/>
    </location>
</feature>
<evidence type="ECO:0000256" key="10">
    <source>
        <dbReference type="ARBA" id="ARBA00023316"/>
    </source>
</evidence>
<dbReference type="PANTHER" id="PTHR30474:SF1">
    <property type="entry name" value="PEPTIDOGLYCAN GLYCOSYLTRANSFERASE MRDB"/>
    <property type="match status" value="1"/>
</dbReference>
<keyword evidence="7 11" id="KW-0573">Peptidoglycan synthesis</keyword>
<feature type="transmembrane region" description="Helical" evidence="11">
    <location>
        <begin position="59"/>
        <end position="77"/>
    </location>
</feature>
<dbReference type="PROSITE" id="PS00428">
    <property type="entry name" value="FTSW_RODA_SPOVE"/>
    <property type="match status" value="1"/>
</dbReference>
<evidence type="ECO:0000256" key="3">
    <source>
        <dbReference type="ARBA" id="ARBA00022676"/>
    </source>
</evidence>
<keyword evidence="4 11" id="KW-0808">Transferase</keyword>
<feature type="transmembrane region" description="Helical" evidence="11">
    <location>
        <begin position="146"/>
        <end position="163"/>
    </location>
</feature>
<gene>
    <name evidence="11 12" type="primary">rodA</name>
    <name evidence="11" type="synonym">mrdB</name>
    <name evidence="12" type="ORF">HUK65_05100</name>
</gene>
<feature type="transmembrane region" description="Helical" evidence="11">
    <location>
        <begin position="83"/>
        <end position="104"/>
    </location>
</feature>
<comment type="pathway">
    <text evidence="11">Cell wall biogenesis; peptidoglycan biosynthesis.</text>
</comment>
<comment type="subcellular location">
    <subcellularLocation>
        <location evidence="11">Cell inner membrane</location>
        <topology evidence="11">Multi-pass membrane protein</topology>
    </subcellularLocation>
    <subcellularLocation>
        <location evidence="1">Membrane</location>
        <topology evidence="1">Multi-pass membrane protein</topology>
    </subcellularLocation>
</comment>
<keyword evidence="13" id="KW-1185">Reference proteome</keyword>
<evidence type="ECO:0000256" key="9">
    <source>
        <dbReference type="ARBA" id="ARBA00023136"/>
    </source>
</evidence>
<evidence type="ECO:0000313" key="13">
    <source>
        <dbReference type="Proteomes" id="UP000529417"/>
    </source>
</evidence>
<dbReference type="EMBL" id="JACBXS010000007">
    <property type="protein sequence ID" value="NYS24362.1"/>
    <property type="molecule type" value="Genomic_DNA"/>
</dbReference>
<dbReference type="GO" id="GO:0015648">
    <property type="term" value="F:lipid-linked peptidoglycan transporter activity"/>
    <property type="evidence" value="ECO:0007669"/>
    <property type="project" value="TreeGrafter"/>
</dbReference>
<dbReference type="UniPathway" id="UPA00219"/>
<evidence type="ECO:0000256" key="5">
    <source>
        <dbReference type="ARBA" id="ARBA00022692"/>
    </source>
</evidence>
<feature type="transmembrane region" description="Helical" evidence="11">
    <location>
        <begin position="286"/>
        <end position="310"/>
    </location>
</feature>
<dbReference type="InterPro" id="IPR011923">
    <property type="entry name" value="RodA/MrdB"/>
</dbReference>
<organism evidence="12 13">
    <name type="scientific">Rhabdonatronobacter sediminivivens</name>
    <dbReference type="NCBI Taxonomy" id="2743469"/>
    <lineage>
        <taxon>Bacteria</taxon>
        <taxon>Pseudomonadati</taxon>
        <taxon>Pseudomonadota</taxon>
        <taxon>Alphaproteobacteria</taxon>
        <taxon>Rhodobacterales</taxon>
        <taxon>Paracoccaceae</taxon>
        <taxon>Rhabdonatronobacter</taxon>
    </lineage>
</organism>
<evidence type="ECO:0000256" key="8">
    <source>
        <dbReference type="ARBA" id="ARBA00022989"/>
    </source>
</evidence>